<dbReference type="Proteomes" id="UP001515100">
    <property type="component" value="Unassembled WGS sequence"/>
</dbReference>
<dbReference type="OrthoDB" id="3748747at2"/>
<organism evidence="2 3">
    <name type="scientific">Aeromicrobium fastidiosum</name>
    <dbReference type="NCBI Taxonomy" id="52699"/>
    <lineage>
        <taxon>Bacteria</taxon>
        <taxon>Bacillati</taxon>
        <taxon>Actinomycetota</taxon>
        <taxon>Actinomycetes</taxon>
        <taxon>Propionibacteriales</taxon>
        <taxon>Nocardioidaceae</taxon>
        <taxon>Aeromicrobium</taxon>
    </lineage>
</organism>
<reference evidence="2" key="1">
    <citation type="submission" date="2019-09" db="EMBL/GenBank/DDBJ databases">
        <authorList>
            <person name="Li J."/>
        </authorList>
    </citation>
    <scope>NUCLEOTIDE SEQUENCE [LARGE SCALE GENOMIC DNA]</scope>
    <source>
        <strain evidence="2">NRBC 14897</strain>
    </source>
</reference>
<evidence type="ECO:0000313" key="2">
    <source>
        <dbReference type="EMBL" id="KAA1378730.1"/>
    </source>
</evidence>
<dbReference type="AlphaFoldDB" id="A0A641AN80"/>
<name>A0A641AN80_9ACTN</name>
<keyword evidence="3" id="KW-1185">Reference proteome</keyword>
<comment type="caution">
    <text evidence="2">The sequence shown here is derived from an EMBL/GenBank/DDBJ whole genome shotgun (WGS) entry which is preliminary data.</text>
</comment>
<protein>
    <submittedName>
        <fullName evidence="2">Uncharacterized protein</fullName>
    </submittedName>
</protein>
<gene>
    <name evidence="2" type="ORF">ESP62_010370</name>
</gene>
<evidence type="ECO:0000313" key="3">
    <source>
        <dbReference type="Proteomes" id="UP001515100"/>
    </source>
</evidence>
<accession>A0A641AN80</accession>
<proteinExistence type="predicted"/>
<dbReference type="RefSeq" id="WP_129182083.1">
    <property type="nucleotide sequence ID" value="NZ_JAGIOG010000001.1"/>
</dbReference>
<feature type="compositionally biased region" description="Basic and acidic residues" evidence="1">
    <location>
        <begin position="67"/>
        <end position="76"/>
    </location>
</feature>
<evidence type="ECO:0000256" key="1">
    <source>
        <dbReference type="SAM" id="MobiDB-lite"/>
    </source>
</evidence>
<sequence>MSRRSSRQRATRYFVLRASDQETEVARVSPRGAPAVWDSSTGTWVHDPLLGVEIRLSDEWVRADVTDLPDHVDVPRDAVATDEDDRPARGRRGRHARADRD</sequence>
<dbReference type="EMBL" id="SDPP02000002">
    <property type="protein sequence ID" value="KAA1378730.1"/>
    <property type="molecule type" value="Genomic_DNA"/>
</dbReference>
<feature type="region of interest" description="Disordered" evidence="1">
    <location>
        <begin position="67"/>
        <end position="101"/>
    </location>
</feature>